<dbReference type="InterPro" id="IPR013098">
    <property type="entry name" value="Ig_I-set"/>
</dbReference>
<dbReference type="FunFam" id="2.60.40.10:FF:001049">
    <property type="entry name" value="Down syndrome cell adhesion molecule-like protein Dscam2"/>
    <property type="match status" value="1"/>
</dbReference>
<evidence type="ECO:0000259" key="17">
    <source>
        <dbReference type="PROSITE" id="PS50853"/>
    </source>
</evidence>
<feature type="domain" description="Fibronectin type-III" evidence="17">
    <location>
        <begin position="907"/>
        <end position="1002"/>
    </location>
</feature>
<evidence type="ECO:0000256" key="11">
    <source>
        <dbReference type="ARBA" id="ARBA00023157"/>
    </source>
</evidence>
<evidence type="ECO:0000256" key="4">
    <source>
        <dbReference type="ARBA" id="ARBA00022729"/>
    </source>
</evidence>
<evidence type="ECO:0000256" key="1">
    <source>
        <dbReference type="ARBA" id="ARBA00004251"/>
    </source>
</evidence>
<feature type="domain" description="Ig-like" evidence="16">
    <location>
        <begin position="241"/>
        <end position="331"/>
    </location>
</feature>
<evidence type="ECO:0000256" key="5">
    <source>
        <dbReference type="ARBA" id="ARBA00022737"/>
    </source>
</evidence>
<dbReference type="FunFam" id="2.60.40.10:FF:000310">
    <property type="entry name" value="Down syndrome cell adhesion molecule, isoform D"/>
    <property type="match status" value="1"/>
</dbReference>
<protein>
    <submittedName>
        <fullName evidence="18">DSCAM tail-less isoform</fullName>
    </submittedName>
</protein>
<feature type="signal peptide" evidence="15">
    <location>
        <begin position="1"/>
        <end position="27"/>
    </location>
</feature>
<dbReference type="GO" id="GO:0007411">
    <property type="term" value="P:axon guidance"/>
    <property type="evidence" value="ECO:0007669"/>
    <property type="project" value="TreeGrafter"/>
</dbReference>
<dbReference type="FunFam" id="2.60.40.10:FF:000005">
    <property type="entry name" value="Neuronal cell adhesion molecule"/>
    <property type="match status" value="1"/>
</dbReference>
<evidence type="ECO:0000256" key="8">
    <source>
        <dbReference type="ARBA" id="ARBA00022989"/>
    </source>
</evidence>
<feature type="domain" description="Ig-like" evidence="16">
    <location>
        <begin position="806"/>
        <end position="898"/>
    </location>
</feature>
<evidence type="ECO:0000256" key="6">
    <source>
        <dbReference type="ARBA" id="ARBA00022889"/>
    </source>
</evidence>
<keyword evidence="4 15" id="KW-0732">Signal</keyword>
<dbReference type="PANTHER" id="PTHR10075:SF14">
    <property type="entry name" value="CELL ADHESION MOLECULE DSCAM2-RELATED"/>
    <property type="match status" value="1"/>
</dbReference>
<dbReference type="CDD" id="cd20956">
    <property type="entry name" value="IgI_4_Dscam"/>
    <property type="match status" value="1"/>
</dbReference>
<evidence type="ECO:0000256" key="12">
    <source>
        <dbReference type="ARBA" id="ARBA00023180"/>
    </source>
</evidence>
<dbReference type="SUPFAM" id="SSF48726">
    <property type="entry name" value="Immunoglobulin"/>
    <property type="match status" value="10"/>
</dbReference>
<keyword evidence="11" id="KW-1015">Disulfide bond</keyword>
<keyword evidence="12" id="KW-0325">Glycoprotein</keyword>
<dbReference type="Pfam" id="PF13927">
    <property type="entry name" value="Ig_3"/>
    <property type="match status" value="3"/>
</dbReference>
<dbReference type="GO" id="GO:0098632">
    <property type="term" value="F:cell-cell adhesion mediator activity"/>
    <property type="evidence" value="ECO:0007669"/>
    <property type="project" value="TreeGrafter"/>
</dbReference>
<dbReference type="FunFam" id="2.60.40.10:FF:000093">
    <property type="entry name" value="Down syndrome cell adhesion molecule, isoform B"/>
    <property type="match status" value="1"/>
</dbReference>
<evidence type="ECO:0000256" key="2">
    <source>
        <dbReference type="ARBA" id="ARBA00022475"/>
    </source>
</evidence>
<dbReference type="Pfam" id="PF07679">
    <property type="entry name" value="I-set"/>
    <property type="match status" value="5"/>
</dbReference>
<dbReference type="InterPro" id="IPR013783">
    <property type="entry name" value="Ig-like_fold"/>
</dbReference>
<feature type="domain" description="Fibronectin type-III" evidence="17">
    <location>
        <begin position="1398"/>
        <end position="1492"/>
    </location>
</feature>
<dbReference type="PROSITE" id="PS50835">
    <property type="entry name" value="IG_LIKE"/>
    <property type="match status" value="10"/>
</dbReference>
<accession>A0A024K6I7</accession>
<dbReference type="FunFam" id="2.60.40.10:FF:000719">
    <property type="entry name" value="nephrin isoform X1"/>
    <property type="match status" value="1"/>
</dbReference>
<gene>
    <name evidence="18" type="primary">DSCAM</name>
</gene>
<dbReference type="Pfam" id="PF25059">
    <property type="entry name" value="FN3_DSCAM-DSCAML_C"/>
    <property type="match status" value="1"/>
</dbReference>
<keyword evidence="6" id="KW-0130">Cell adhesion</keyword>
<feature type="domain" description="Ig-like" evidence="16">
    <location>
        <begin position="520"/>
        <end position="604"/>
    </location>
</feature>
<dbReference type="SMART" id="SM00408">
    <property type="entry name" value="IGc2"/>
    <property type="match status" value="9"/>
</dbReference>
<feature type="domain" description="Fibronectin type-III" evidence="17">
    <location>
        <begin position="1112"/>
        <end position="1208"/>
    </location>
</feature>
<feature type="domain" description="Ig-like" evidence="16">
    <location>
        <begin position="611"/>
        <end position="702"/>
    </location>
</feature>
<evidence type="ECO:0000256" key="10">
    <source>
        <dbReference type="ARBA" id="ARBA00023136"/>
    </source>
</evidence>
<dbReference type="PROSITE" id="PS50853">
    <property type="entry name" value="FN3"/>
    <property type="match status" value="6"/>
</dbReference>
<dbReference type="InterPro" id="IPR007110">
    <property type="entry name" value="Ig-like_dom"/>
</dbReference>
<dbReference type="InterPro" id="IPR056754">
    <property type="entry name" value="DSCAM/DSCAML_C"/>
</dbReference>
<dbReference type="Gene3D" id="2.60.40.10">
    <property type="entry name" value="Immunoglobulins"/>
    <property type="match status" value="16"/>
</dbReference>
<name>A0A024K6I7_CARMA</name>
<feature type="domain" description="Ig-like" evidence="16">
    <location>
        <begin position="1308"/>
        <end position="1390"/>
    </location>
</feature>
<dbReference type="InterPro" id="IPR036116">
    <property type="entry name" value="FN3_sf"/>
</dbReference>
<evidence type="ECO:0000256" key="15">
    <source>
        <dbReference type="SAM" id="SignalP"/>
    </source>
</evidence>
<keyword evidence="3" id="KW-0812">Transmembrane</keyword>
<dbReference type="GO" id="GO:0007156">
    <property type="term" value="P:homophilic cell adhesion via plasma membrane adhesion molecules"/>
    <property type="evidence" value="ECO:0007669"/>
    <property type="project" value="TreeGrafter"/>
</dbReference>
<feature type="domain" description="Fibronectin type-III" evidence="17">
    <location>
        <begin position="1496"/>
        <end position="1591"/>
    </location>
</feature>
<feature type="domain" description="Fibronectin type-III" evidence="17">
    <location>
        <begin position="1212"/>
        <end position="1306"/>
    </location>
</feature>
<feature type="domain" description="Ig-like" evidence="16">
    <location>
        <begin position="707"/>
        <end position="795"/>
    </location>
</feature>
<keyword evidence="8" id="KW-1133">Transmembrane helix</keyword>
<keyword evidence="13" id="KW-0393">Immunoglobulin domain</keyword>
<dbReference type="Pfam" id="PF00041">
    <property type="entry name" value="fn3"/>
    <property type="match status" value="5"/>
</dbReference>
<dbReference type="EMBL" id="HG964670">
    <property type="protein sequence ID" value="CDO91660.1"/>
    <property type="molecule type" value="mRNA"/>
</dbReference>
<feature type="domain" description="Ig-like" evidence="16">
    <location>
        <begin position="32"/>
        <end position="128"/>
    </location>
</feature>
<dbReference type="FunFam" id="2.60.40.10:FF:000120">
    <property type="entry name" value="Down syndrome cell adhesion molecule like 1"/>
    <property type="match status" value="1"/>
</dbReference>
<dbReference type="SUPFAM" id="SSF49265">
    <property type="entry name" value="Fibronectin type III"/>
    <property type="match status" value="3"/>
</dbReference>
<dbReference type="SMART" id="SM00060">
    <property type="entry name" value="FN3"/>
    <property type="match status" value="6"/>
</dbReference>
<dbReference type="FunFam" id="2.60.40.10:FF:000410">
    <property type="entry name" value="Down syndrome cell adhesion molecule, isoform H"/>
    <property type="match status" value="1"/>
</dbReference>
<keyword evidence="5" id="KW-0677">Repeat</keyword>
<feature type="domain" description="Ig-like" evidence="16">
    <location>
        <begin position="132"/>
        <end position="224"/>
    </location>
</feature>
<dbReference type="FunFam" id="2.60.40.10:FF:000104">
    <property type="entry name" value="Down syndrome cell adhesion molecule b"/>
    <property type="match status" value="1"/>
</dbReference>
<evidence type="ECO:0000259" key="16">
    <source>
        <dbReference type="PROSITE" id="PS50835"/>
    </source>
</evidence>
<dbReference type="GO" id="GO:0045202">
    <property type="term" value="C:synapse"/>
    <property type="evidence" value="ECO:0007669"/>
    <property type="project" value="UniProtKB-SubCell"/>
</dbReference>
<dbReference type="CDD" id="cd20958">
    <property type="entry name" value="IgI_5_Dscam"/>
    <property type="match status" value="1"/>
</dbReference>
<dbReference type="InterPro" id="IPR003961">
    <property type="entry name" value="FN3_dom"/>
</dbReference>
<dbReference type="FunFam" id="2.60.40.10:FF:000324">
    <property type="entry name" value="Down syndrome cell adhesion molecule, isoform D"/>
    <property type="match status" value="1"/>
</dbReference>
<evidence type="ECO:0000256" key="9">
    <source>
        <dbReference type="ARBA" id="ARBA00023018"/>
    </source>
</evidence>
<sequence>MGTTPMVSPTRLLQLLLVALAIRTAVCNESGPVIAEEPDNRVDFSNSTGANIHCSVRGHPKPSVVWVRAEDGTAIGDVPGLRRVLANGTLMFPPFRAKDYRQEVHAQVYRCQASNPHGSVHSRDVHVRAVVPQSYLLEAESENVIRGNSAILKCKIPSFVADFVSVQAWVDSEGVNYYPSRSYDGKYLVLPSGELHIKSVSSEDGFKSYKCRTVHRLTQETRLSATAGRLVISDPVGSSAPKTPVDDLTRTVVGVRHSVSLFCPAQASPPPQTRWFKFNENSRKAPVELGERIKQVGGTLIIREAKVEDSGKYLCVVNNSVGGESVETVLTVTAPLSAQVEPKVQTVEFGRPATFTCTYRGNPVKSVSWLKDGAPFDHKEAVLHINSVGREDKGMYQCFVRNDQESAQATAELKLGGRFEPPQLTYTFDTSTPQPGPSVYLKCVAAGNPTPEITWELDGTRLSNSERMQVGQYVTVNGEVVSHLNISGVLTNDGGQYACVASSTVGSVKHAARLNVYGLPYIRPMDKVAVVAGQNMIVHCPVAGYPIDSIVWEKNGRMLPINRRQHPHDNGTLLIEAVERSSDQGRYTCVARNSQGYTARGDLDVQVMEPPQTLPIEFGSEAFYEGDLAQANCRVRKGDLPLIITWLFNGVALASEADTQIIAVGARTSILTLDPVRGHHQGTYVCIAQNGAGQSEAQASVIVNVPPRWIVEPTDKAFALGSDARLECKADGFPRPSLGWKKAAGTTPGDYRDLAVSNPNVKVTDDGTLQIVNIQKSHEGYYLCEANNGIGAGLSTVIYVRVQAPPQFKIQYRNQTASRREDAVLECEAEGETPIGILWSKSKHSIDQAKEPRYTIREEMRGGSVHSSLSIKTTDRSDSAVYTCVATNAFGSADTNINLIIQERPEQPSSLKVLDKSGRSVELSWTRPYDGNSPITRYIVEYKLSRRNWETDGERMMVPGEQNMAAVLDLRPATTYHLRIVARNEIGDSEPSDTVTIITAEEAPSGPPRDLKVSAVDQTSLRVTWKPPLKEEWNGDIQGYQVGYRLASSNNSYVFETVEFSKEMGKEHHLVISKLNVYTEYAAVVSAFNKIGQGPKTEEFLAYTAEGTPQQPPQDVTCTTLTSQTIRVSWSSPPLETVQGVIKGYKVFYGPSDVWYDEESKDIKITSSTETHLHGLQKYTNYSLQVLAHTSGGEGVRSQPIHCQTDQDIPEAPTSVKALVMSADSILVSWLPPERPNGIITQYTVYYKEHGKSDSEATPQKLLPSQLSYEASGLKRRDAYVFWVTASTTVGEGEMSDLVHLKLSNKVPAKIASFDEEYLATYKEDVKLLCQVVGLPTPDIRWTVHGEPFTANDRMRLLAEGSLLIRQVPRDDAGEYTCHVENPYGQDTITHKLLIQAPPHPPEISLQSTTTNSIEVKLKPSVIDDTTPIHGYTIYYKPEFSNEESVQVPASTRTYTLESLWCGSQYQIYASAYNKIGTGESSEVLNTRTKGKKPEVPEVHRFVEVSSSSITLHLNAWQDGGCPMNYFVVEYKPRHQNEWIMASNQVKPTGNYAIMELTPATWYNLRISAHNNAGSSVAEYECATLTVTGGGASF</sequence>
<keyword evidence="9" id="KW-0770">Synapse</keyword>
<organism evidence="18">
    <name type="scientific">Carcinus maenas</name>
    <name type="common">Common shore crab</name>
    <name type="synonym">Green crab</name>
    <dbReference type="NCBI Taxonomy" id="6759"/>
    <lineage>
        <taxon>Eukaryota</taxon>
        <taxon>Metazoa</taxon>
        <taxon>Ecdysozoa</taxon>
        <taxon>Arthropoda</taxon>
        <taxon>Crustacea</taxon>
        <taxon>Multicrustacea</taxon>
        <taxon>Malacostraca</taxon>
        <taxon>Eumalacostraca</taxon>
        <taxon>Eucarida</taxon>
        <taxon>Decapoda</taxon>
        <taxon>Pleocyemata</taxon>
        <taxon>Brachyura</taxon>
        <taxon>Eubrachyura</taxon>
        <taxon>Portunoidea</taxon>
        <taxon>Carcinidae</taxon>
        <taxon>Carcinus</taxon>
    </lineage>
</organism>
<dbReference type="InterPro" id="IPR003599">
    <property type="entry name" value="Ig_sub"/>
</dbReference>
<dbReference type="CDD" id="cd00063">
    <property type="entry name" value="FN3"/>
    <property type="match status" value="6"/>
</dbReference>
<feature type="chain" id="PRO_5001534408" evidence="15">
    <location>
        <begin position="28"/>
        <end position="1594"/>
    </location>
</feature>
<dbReference type="InterPro" id="IPR036179">
    <property type="entry name" value="Ig-like_dom_sf"/>
</dbReference>
<reference evidence="18" key="1">
    <citation type="submission" date="2014-02" db="EMBL/GenBank/DDBJ databases">
        <title>Progress and challenges in disease control via prophylaxis in crustacean aquaculture.</title>
        <authorList>
            <person name="Hauton C."/>
            <person name="Hudspith M."/>
            <person name="Gunton L."/>
        </authorList>
    </citation>
    <scope>NUCLEOTIDE SEQUENCE</scope>
    <source>
        <tissue evidence="18">Haemocyte</tissue>
    </source>
</reference>
<dbReference type="GO" id="GO:0005886">
    <property type="term" value="C:plasma membrane"/>
    <property type="evidence" value="ECO:0007669"/>
    <property type="project" value="UniProtKB-SubCell"/>
</dbReference>
<evidence type="ECO:0000256" key="14">
    <source>
        <dbReference type="ARBA" id="ARBA00034103"/>
    </source>
</evidence>
<dbReference type="InterPro" id="IPR003598">
    <property type="entry name" value="Ig_sub2"/>
</dbReference>
<proteinExistence type="evidence at transcript level"/>
<feature type="domain" description="Fibronectin type-III" evidence="17">
    <location>
        <begin position="1007"/>
        <end position="1107"/>
    </location>
</feature>
<dbReference type="FunFam" id="2.60.40.10:FF:000394">
    <property type="entry name" value="Down syndrome cell adhesion molecule, isoform J"/>
    <property type="match status" value="1"/>
</dbReference>
<dbReference type="FunFam" id="2.60.40.10:FF:000017">
    <property type="entry name" value="Down syndrome cell adhesion molecule b"/>
    <property type="match status" value="2"/>
</dbReference>
<evidence type="ECO:0000256" key="3">
    <source>
        <dbReference type="ARBA" id="ARBA00022692"/>
    </source>
</evidence>
<evidence type="ECO:0000256" key="7">
    <source>
        <dbReference type="ARBA" id="ARBA00022902"/>
    </source>
</evidence>
<evidence type="ECO:0000313" key="18">
    <source>
        <dbReference type="EMBL" id="CDO91660.1"/>
    </source>
</evidence>
<evidence type="ECO:0000256" key="13">
    <source>
        <dbReference type="ARBA" id="ARBA00023319"/>
    </source>
</evidence>
<feature type="domain" description="Ig-like" evidence="16">
    <location>
        <begin position="422"/>
        <end position="515"/>
    </location>
</feature>
<feature type="domain" description="Ig-like" evidence="16">
    <location>
        <begin position="335"/>
        <end position="414"/>
    </location>
</feature>
<dbReference type="GO" id="GO:0070593">
    <property type="term" value="P:dendrite self-avoidance"/>
    <property type="evidence" value="ECO:0007669"/>
    <property type="project" value="TreeGrafter"/>
</dbReference>
<comment type="subcellular location">
    <subcellularLocation>
        <location evidence="1">Cell membrane</location>
        <topology evidence="1">Single-pass type I membrane protein</topology>
    </subcellularLocation>
    <subcellularLocation>
        <location evidence="14">Synapse</location>
    </subcellularLocation>
</comment>
<dbReference type="SMART" id="SM00409">
    <property type="entry name" value="IG"/>
    <property type="match status" value="10"/>
</dbReference>
<keyword evidence="2" id="KW-1003">Cell membrane</keyword>
<dbReference type="PANTHER" id="PTHR10075">
    <property type="entry name" value="BASIGIN RELATED"/>
    <property type="match status" value="1"/>
</dbReference>
<keyword evidence="7" id="KW-0524">Neurogenesis</keyword>
<dbReference type="GO" id="GO:0030424">
    <property type="term" value="C:axon"/>
    <property type="evidence" value="ECO:0007669"/>
    <property type="project" value="TreeGrafter"/>
</dbReference>
<keyword evidence="10" id="KW-0472">Membrane</keyword>